<dbReference type="Gene3D" id="3.40.50.150">
    <property type="entry name" value="Vaccinia Virus protein VP39"/>
    <property type="match status" value="1"/>
</dbReference>
<evidence type="ECO:0000256" key="7">
    <source>
        <dbReference type="ARBA" id="ARBA00049120"/>
    </source>
</evidence>
<dbReference type="SUPFAM" id="SSF53335">
    <property type="entry name" value="S-adenosyl-L-methionine-dependent methyltransferases"/>
    <property type="match status" value="1"/>
</dbReference>
<feature type="domain" description="DNA methylase N-4/N-6" evidence="10">
    <location>
        <begin position="22"/>
        <end position="332"/>
    </location>
</feature>
<protein>
    <recommendedName>
        <fullName evidence="8">Methyltransferase</fullName>
        <ecNumber evidence="8">2.1.1.-</ecNumber>
    </recommendedName>
</protein>
<dbReference type="EC" id="2.1.1.-" evidence="8"/>
<name>A0A4R1NH78_9GAMM</name>
<dbReference type="InterPro" id="IPR002941">
    <property type="entry name" value="DNA_methylase_N4/N6"/>
</dbReference>
<accession>A0A4R1NH78</accession>
<comment type="similarity">
    <text evidence="1">Belongs to the N(4)/N(6)-methyltransferase family. N(4) subfamily.</text>
</comment>
<evidence type="ECO:0000256" key="3">
    <source>
        <dbReference type="ARBA" id="ARBA00022679"/>
    </source>
</evidence>
<comment type="catalytic activity">
    <reaction evidence="7">
        <text>a 2'-deoxycytidine in DNA + S-adenosyl-L-methionine = an N(4)-methyl-2'-deoxycytidine in DNA + S-adenosyl-L-homocysteine + H(+)</text>
        <dbReference type="Rhea" id="RHEA:16857"/>
        <dbReference type="Rhea" id="RHEA-COMP:11369"/>
        <dbReference type="Rhea" id="RHEA-COMP:13674"/>
        <dbReference type="ChEBI" id="CHEBI:15378"/>
        <dbReference type="ChEBI" id="CHEBI:57856"/>
        <dbReference type="ChEBI" id="CHEBI:59789"/>
        <dbReference type="ChEBI" id="CHEBI:85452"/>
        <dbReference type="ChEBI" id="CHEBI:137933"/>
        <dbReference type="EC" id="2.1.1.113"/>
    </reaction>
</comment>
<dbReference type="AlphaFoldDB" id="A0A4R1NH78"/>
<keyword evidence="2 11" id="KW-0489">Methyltransferase</keyword>
<proteinExistence type="inferred from homology"/>
<dbReference type="InterPro" id="IPR017985">
    <property type="entry name" value="MeTrfase_CN4_CS"/>
</dbReference>
<evidence type="ECO:0000259" key="10">
    <source>
        <dbReference type="Pfam" id="PF01555"/>
    </source>
</evidence>
<dbReference type="GO" id="GO:0003677">
    <property type="term" value="F:DNA binding"/>
    <property type="evidence" value="ECO:0007669"/>
    <property type="project" value="UniProtKB-KW"/>
</dbReference>
<evidence type="ECO:0000256" key="8">
    <source>
        <dbReference type="RuleBase" id="RU362026"/>
    </source>
</evidence>
<reference evidence="11 12" key="1">
    <citation type="submission" date="2019-02" db="EMBL/GenBank/DDBJ databases">
        <title>Investigation of anaerobic lignin degradation for improved lignocellulosic biofuels.</title>
        <authorList>
            <person name="Deangelis K."/>
        </authorList>
    </citation>
    <scope>NUCLEOTIDE SEQUENCE [LARGE SCALE GENOMIC DNA]</scope>
    <source>
        <strain evidence="11 12">159R</strain>
    </source>
</reference>
<keyword evidence="12" id="KW-1185">Reference proteome</keyword>
<evidence type="ECO:0000256" key="2">
    <source>
        <dbReference type="ARBA" id="ARBA00022603"/>
    </source>
</evidence>
<dbReference type="EMBL" id="SJOI01000001">
    <property type="protein sequence ID" value="TCL06873.1"/>
    <property type="molecule type" value="Genomic_DNA"/>
</dbReference>
<sequence>MSYQLFVGDCIDSMRALQEQSVNCCVTSPPYYGLRDYGVEGQIGLEQTPDDYIARLVAVFREVRRVLRDDGTLWVNMGDSYATTSTYNAPRTSAGTFGRVAGSRQPAPKIPAGIKAKDMLGIPWMLAFALRADGWYLRQDIIWHKPNPMPESVRDRCTKAHEYIFLLSKSPRYFFDHEAMKEPVQSDKGNANSFRGGAYVNNSTFDNSTGGNRTVTGNTRSRRDSFKRDGSKREQVFPGQTAGTHRPGRDESAWDIGMRNRRDVWSVATRGYPGAHFATFPPALIEPCILAGCPAGGTVLDPFGGSGTTAGVTLAHGRKAILCELNPEYAALVPERIDQIVGAGIKRKDCAA</sequence>
<dbReference type="PRINTS" id="PR00508">
    <property type="entry name" value="S21N4MTFRASE"/>
</dbReference>
<keyword evidence="5" id="KW-0680">Restriction system</keyword>
<dbReference type="GO" id="GO:0008170">
    <property type="term" value="F:N-methyltransferase activity"/>
    <property type="evidence" value="ECO:0007669"/>
    <property type="project" value="InterPro"/>
</dbReference>
<dbReference type="RefSeq" id="WP_132926619.1">
    <property type="nucleotide sequence ID" value="NZ_SJOI01000001.1"/>
</dbReference>
<evidence type="ECO:0000313" key="12">
    <source>
        <dbReference type="Proteomes" id="UP000294555"/>
    </source>
</evidence>
<feature type="compositionally biased region" description="Basic and acidic residues" evidence="9">
    <location>
        <begin position="221"/>
        <end position="235"/>
    </location>
</feature>
<evidence type="ECO:0000256" key="4">
    <source>
        <dbReference type="ARBA" id="ARBA00022691"/>
    </source>
</evidence>
<evidence type="ECO:0000256" key="9">
    <source>
        <dbReference type="SAM" id="MobiDB-lite"/>
    </source>
</evidence>
<dbReference type="InterPro" id="IPR029063">
    <property type="entry name" value="SAM-dependent_MTases_sf"/>
</dbReference>
<dbReference type="OrthoDB" id="9816043at2"/>
<feature type="region of interest" description="Disordered" evidence="9">
    <location>
        <begin position="202"/>
        <end position="253"/>
    </location>
</feature>
<dbReference type="GO" id="GO:0032259">
    <property type="term" value="P:methylation"/>
    <property type="evidence" value="ECO:0007669"/>
    <property type="project" value="UniProtKB-KW"/>
</dbReference>
<evidence type="ECO:0000256" key="6">
    <source>
        <dbReference type="ARBA" id="ARBA00023125"/>
    </source>
</evidence>
<evidence type="ECO:0000313" key="11">
    <source>
        <dbReference type="EMBL" id="TCL06873.1"/>
    </source>
</evidence>
<evidence type="ECO:0000256" key="5">
    <source>
        <dbReference type="ARBA" id="ARBA00022747"/>
    </source>
</evidence>
<dbReference type="PROSITE" id="PS00093">
    <property type="entry name" value="N4_MTASE"/>
    <property type="match status" value="1"/>
</dbReference>
<dbReference type="Proteomes" id="UP000294555">
    <property type="component" value="Unassembled WGS sequence"/>
</dbReference>
<dbReference type="Pfam" id="PF01555">
    <property type="entry name" value="N6_N4_Mtase"/>
    <property type="match status" value="1"/>
</dbReference>
<evidence type="ECO:0000256" key="1">
    <source>
        <dbReference type="ARBA" id="ARBA00010203"/>
    </source>
</evidence>
<feature type="compositionally biased region" description="Low complexity" evidence="9">
    <location>
        <begin position="207"/>
        <end position="219"/>
    </location>
</feature>
<dbReference type="GO" id="GO:0015667">
    <property type="term" value="F:site-specific DNA-methyltransferase (cytosine-N4-specific) activity"/>
    <property type="evidence" value="ECO:0007669"/>
    <property type="project" value="UniProtKB-EC"/>
</dbReference>
<gene>
    <name evidence="11" type="ORF">EZJ58_5170</name>
</gene>
<dbReference type="InterPro" id="IPR001091">
    <property type="entry name" value="RM_Methyltransferase"/>
</dbReference>
<keyword evidence="6" id="KW-0238">DNA-binding</keyword>
<comment type="caution">
    <text evidence="11">The sequence shown here is derived from an EMBL/GenBank/DDBJ whole genome shotgun (WGS) entry which is preliminary data.</text>
</comment>
<keyword evidence="4" id="KW-0949">S-adenosyl-L-methionine</keyword>
<organism evidence="11 12">
    <name type="scientific">Sodalis ligni</name>
    <dbReference type="NCBI Taxonomy" id="2697027"/>
    <lineage>
        <taxon>Bacteria</taxon>
        <taxon>Pseudomonadati</taxon>
        <taxon>Pseudomonadota</taxon>
        <taxon>Gammaproteobacteria</taxon>
        <taxon>Enterobacterales</taxon>
        <taxon>Bruguierivoracaceae</taxon>
        <taxon>Sodalis</taxon>
    </lineage>
</organism>
<keyword evidence="3 11" id="KW-0808">Transferase</keyword>
<dbReference type="GO" id="GO:0009307">
    <property type="term" value="P:DNA restriction-modification system"/>
    <property type="evidence" value="ECO:0007669"/>
    <property type="project" value="UniProtKB-KW"/>
</dbReference>